<dbReference type="RefSeq" id="WP_182851842.1">
    <property type="nucleotide sequence ID" value="NZ_AP022213.1"/>
</dbReference>
<dbReference type="InterPro" id="IPR051533">
    <property type="entry name" value="WaaL-like"/>
</dbReference>
<feature type="transmembrane region" description="Helical" evidence="5">
    <location>
        <begin position="46"/>
        <end position="65"/>
    </location>
</feature>
<dbReference type="Proteomes" id="UP000515591">
    <property type="component" value="Chromosome"/>
</dbReference>
<name>A0A6S5RGN6_9GAMM</name>
<feature type="transmembrane region" description="Helical" evidence="5">
    <location>
        <begin position="342"/>
        <end position="359"/>
    </location>
</feature>
<organism evidence="8 9">
    <name type="scientific">Metapseudomonas otitidis</name>
    <dbReference type="NCBI Taxonomy" id="319939"/>
    <lineage>
        <taxon>Bacteria</taxon>
        <taxon>Pseudomonadati</taxon>
        <taxon>Pseudomonadota</taxon>
        <taxon>Gammaproteobacteria</taxon>
        <taxon>Pseudomonadales</taxon>
        <taxon>Pseudomonadaceae</taxon>
        <taxon>Metapseudomonas</taxon>
    </lineage>
</organism>
<feature type="domain" description="Virulence factor membrane-bound polymerase C-terminal" evidence="7">
    <location>
        <begin position="345"/>
        <end position="516"/>
    </location>
</feature>
<keyword evidence="2 5" id="KW-0812">Transmembrane</keyword>
<evidence type="ECO:0000259" key="6">
    <source>
        <dbReference type="Pfam" id="PF04932"/>
    </source>
</evidence>
<feature type="transmembrane region" description="Helical" evidence="5">
    <location>
        <begin position="71"/>
        <end position="93"/>
    </location>
</feature>
<feature type="transmembrane region" description="Helical" evidence="5">
    <location>
        <begin position="105"/>
        <end position="125"/>
    </location>
</feature>
<proteinExistence type="predicted"/>
<reference evidence="8 9" key="1">
    <citation type="submission" date="2019-12" db="EMBL/GenBank/DDBJ databases">
        <title>complete genome sequences of Pseudomonas otitidis str. WP8-S17-CRE-03 isolated from wastewater treatment plant effluent.</title>
        <authorList>
            <person name="Sekizuka T."/>
            <person name="Itokawa K."/>
            <person name="Yatsu K."/>
            <person name="Inamine Y."/>
            <person name="Kuroda M."/>
        </authorList>
    </citation>
    <scope>NUCLEOTIDE SEQUENCE [LARGE SCALE GENOMIC DNA]</scope>
    <source>
        <strain evidence="8 9">WP8-S17-CRE-03</strain>
    </source>
</reference>
<evidence type="ECO:0000256" key="1">
    <source>
        <dbReference type="ARBA" id="ARBA00004141"/>
    </source>
</evidence>
<evidence type="ECO:0000256" key="4">
    <source>
        <dbReference type="ARBA" id="ARBA00023136"/>
    </source>
</evidence>
<feature type="transmembrane region" description="Helical" evidence="5">
    <location>
        <begin position="195"/>
        <end position="210"/>
    </location>
</feature>
<dbReference type="AlphaFoldDB" id="A0A6S5RGN6"/>
<evidence type="ECO:0000313" key="8">
    <source>
        <dbReference type="EMBL" id="BBT15031.1"/>
    </source>
</evidence>
<feature type="transmembrane region" description="Helical" evidence="5">
    <location>
        <begin position="20"/>
        <end position="39"/>
    </location>
</feature>
<dbReference type="GO" id="GO:0016020">
    <property type="term" value="C:membrane"/>
    <property type="evidence" value="ECO:0007669"/>
    <property type="project" value="UniProtKB-SubCell"/>
</dbReference>
<dbReference type="Pfam" id="PF11846">
    <property type="entry name" value="Wzy_C_2"/>
    <property type="match status" value="1"/>
</dbReference>
<protein>
    <submittedName>
        <fullName evidence="8">Uncharacterized protein</fullName>
    </submittedName>
</protein>
<feature type="domain" description="O-antigen ligase-related" evidence="6">
    <location>
        <begin position="181"/>
        <end position="316"/>
    </location>
</feature>
<feature type="transmembrane region" description="Helical" evidence="5">
    <location>
        <begin position="145"/>
        <end position="164"/>
    </location>
</feature>
<feature type="transmembrane region" description="Helical" evidence="5">
    <location>
        <begin position="312"/>
        <end position="335"/>
    </location>
</feature>
<keyword evidence="4 5" id="KW-0472">Membrane</keyword>
<dbReference type="Pfam" id="PF04932">
    <property type="entry name" value="Wzy_C"/>
    <property type="match status" value="1"/>
</dbReference>
<dbReference type="EMBL" id="AP022213">
    <property type="protein sequence ID" value="BBT15031.1"/>
    <property type="molecule type" value="Genomic_DNA"/>
</dbReference>
<keyword evidence="3 5" id="KW-1133">Transmembrane helix</keyword>
<feature type="transmembrane region" description="Helical" evidence="5">
    <location>
        <begin position="171"/>
        <end position="189"/>
    </location>
</feature>
<comment type="subcellular location">
    <subcellularLocation>
        <location evidence="1">Membrane</location>
        <topology evidence="1">Multi-pass membrane protein</topology>
    </subcellularLocation>
</comment>
<dbReference type="PANTHER" id="PTHR37422:SF13">
    <property type="entry name" value="LIPOPOLYSACCHARIDE BIOSYNTHESIS PROTEIN PA4999-RELATED"/>
    <property type="match status" value="1"/>
</dbReference>
<feature type="transmembrane region" description="Helical" evidence="5">
    <location>
        <begin position="394"/>
        <end position="414"/>
    </location>
</feature>
<evidence type="ECO:0000256" key="5">
    <source>
        <dbReference type="SAM" id="Phobius"/>
    </source>
</evidence>
<feature type="transmembrane region" description="Helical" evidence="5">
    <location>
        <begin position="222"/>
        <end position="241"/>
    </location>
</feature>
<dbReference type="InterPro" id="IPR021797">
    <property type="entry name" value="Wzy_C_2"/>
</dbReference>
<dbReference type="PANTHER" id="PTHR37422">
    <property type="entry name" value="TEICHURONIC ACID BIOSYNTHESIS PROTEIN TUAE"/>
    <property type="match status" value="1"/>
</dbReference>
<sequence length="549" mass="61866">MRLLIWCVGGLMYLVPNHLPPFMSFYNEFLAFAFLLLMVVQQRGAFSLSIGVLFIGGVSVLPWLQYLGGQIYFLGDAFLFSVYIASFAMAVAVGREVSDKVWASWLWLLIWVGIISFGIALWQFMRMPPVIWFADIPPTSRPFANIGQSNNMATLFALSGIAVWGLWERRYLGNLVAALLGLLFIFSAVSTQSRTVLLGVCVLAVIYPFIKARLEVRAKVGGVFLLSVLYVAFYLVLPYVAEGLYVSSETLAERAGAVERLGMWAQFWHAIGSSPLWGYGWGQGSVAQTVGALHSYFFTSSEYSHNLLLDLIVWNGPWVGAGILAFFVLWSCALIRRVRSSLDVALLFMCGFIFLHAMLEFPLYYAYFLIPFGLMLGRLEALRFPRLTHSPAKGFILVPWCLGGLLLAVVWFDYRELENDYRLMRFEAAGLSVRQTGQAPKVVLLTNMREFIRFARTPASESMTVEELAWMGRVAHRYPFPPSLFRYSLALALNGEYDAAREQLAILGGMHKQKYYLEAMASLREAVVRYPQLASFIEYLESHPITLPV</sequence>
<evidence type="ECO:0000313" key="9">
    <source>
        <dbReference type="Proteomes" id="UP000515591"/>
    </source>
</evidence>
<dbReference type="InterPro" id="IPR007016">
    <property type="entry name" value="O-antigen_ligase-rel_domated"/>
</dbReference>
<gene>
    <name evidence="8" type="ORF">WP8S17C03_10800</name>
</gene>
<evidence type="ECO:0000259" key="7">
    <source>
        <dbReference type="Pfam" id="PF11846"/>
    </source>
</evidence>
<evidence type="ECO:0000256" key="2">
    <source>
        <dbReference type="ARBA" id="ARBA00022692"/>
    </source>
</evidence>
<evidence type="ECO:0000256" key="3">
    <source>
        <dbReference type="ARBA" id="ARBA00022989"/>
    </source>
</evidence>
<accession>A0A6S5RGN6</accession>